<accession>A0ABY8FSV3</accession>
<dbReference type="RefSeq" id="WP_278015742.1">
    <property type="nucleotide sequence ID" value="NZ_CP121106.1"/>
</dbReference>
<evidence type="ECO:0000313" key="2">
    <source>
        <dbReference type="EMBL" id="WFL76983.1"/>
    </source>
</evidence>
<feature type="compositionally biased region" description="Basic and acidic residues" evidence="1">
    <location>
        <begin position="96"/>
        <end position="109"/>
    </location>
</feature>
<name>A0ABY8FSV3_9SPHN</name>
<evidence type="ECO:0000256" key="1">
    <source>
        <dbReference type="SAM" id="MobiDB-lite"/>
    </source>
</evidence>
<proteinExistence type="predicted"/>
<keyword evidence="3" id="KW-1185">Reference proteome</keyword>
<organism evidence="2 3">
    <name type="scientific">Altererythrobacter arenosus</name>
    <dbReference type="NCBI Taxonomy" id="3032592"/>
    <lineage>
        <taxon>Bacteria</taxon>
        <taxon>Pseudomonadati</taxon>
        <taxon>Pseudomonadota</taxon>
        <taxon>Alphaproteobacteria</taxon>
        <taxon>Sphingomonadales</taxon>
        <taxon>Erythrobacteraceae</taxon>
        <taxon>Altererythrobacter</taxon>
    </lineage>
</organism>
<sequence>MADLKRQMQEDRALRDAARALLDADVAHLRNGLASKSIGERVLDNIGEGAKDVFESAADAADNHKGALAALIGAIVLWFARNPIMSLFFDDEEDDQARPREREQDQARS</sequence>
<feature type="region of interest" description="Disordered" evidence="1">
    <location>
        <begin position="90"/>
        <end position="109"/>
    </location>
</feature>
<dbReference type="Proteomes" id="UP001215827">
    <property type="component" value="Chromosome"/>
</dbReference>
<dbReference type="EMBL" id="CP121106">
    <property type="protein sequence ID" value="WFL76983.1"/>
    <property type="molecule type" value="Genomic_DNA"/>
</dbReference>
<protein>
    <recommendedName>
        <fullName evidence="4">DUF3618 domain-containing protein</fullName>
    </recommendedName>
</protein>
<evidence type="ECO:0000313" key="3">
    <source>
        <dbReference type="Proteomes" id="UP001215827"/>
    </source>
</evidence>
<reference evidence="2 3" key="1">
    <citation type="submission" date="2023-03" db="EMBL/GenBank/DDBJ databases">
        <title>Altererythrobacter sp. CAU 1644 isolated from sand.</title>
        <authorList>
            <person name="Kim W."/>
        </authorList>
    </citation>
    <scope>NUCLEOTIDE SEQUENCE [LARGE SCALE GENOMIC DNA]</scope>
    <source>
        <strain evidence="2 3">CAU 1644</strain>
    </source>
</reference>
<evidence type="ECO:0008006" key="4">
    <source>
        <dbReference type="Google" id="ProtNLM"/>
    </source>
</evidence>
<gene>
    <name evidence="2" type="ORF">P7228_13435</name>
</gene>